<organism evidence="1">
    <name type="scientific">Zea mays</name>
    <name type="common">Maize</name>
    <dbReference type="NCBI Taxonomy" id="4577"/>
    <lineage>
        <taxon>Eukaryota</taxon>
        <taxon>Viridiplantae</taxon>
        <taxon>Streptophyta</taxon>
        <taxon>Embryophyta</taxon>
        <taxon>Tracheophyta</taxon>
        <taxon>Spermatophyta</taxon>
        <taxon>Magnoliopsida</taxon>
        <taxon>Liliopsida</taxon>
        <taxon>Poales</taxon>
        <taxon>Poaceae</taxon>
        <taxon>PACMAD clade</taxon>
        <taxon>Panicoideae</taxon>
        <taxon>Andropogonodae</taxon>
        <taxon>Andropogoneae</taxon>
        <taxon>Tripsacinae</taxon>
        <taxon>Zea</taxon>
    </lineage>
</organism>
<reference evidence="1" key="1">
    <citation type="journal article" date="2009" name="PLoS Genet.">
        <title>Sequencing, mapping, and analysis of 27,455 maize full-length cDNAs.</title>
        <authorList>
            <person name="Soderlund C."/>
            <person name="Descour A."/>
            <person name="Kudrna D."/>
            <person name="Bomhoff M."/>
            <person name="Boyd L."/>
            <person name="Currie J."/>
            <person name="Angelova A."/>
            <person name="Collura K."/>
            <person name="Wissotski M."/>
            <person name="Ashley E."/>
            <person name="Morrow D."/>
            <person name="Fernandes J."/>
            <person name="Walbot V."/>
            <person name="Yu Y."/>
        </authorList>
    </citation>
    <scope>NUCLEOTIDE SEQUENCE</scope>
    <source>
        <strain evidence="1">B73</strain>
    </source>
</reference>
<dbReference type="AlphaFoldDB" id="C0P3B6"/>
<proteinExistence type="evidence at transcript level"/>
<accession>C0P3B6</accession>
<protein>
    <submittedName>
        <fullName evidence="1">Uncharacterized protein</fullName>
    </submittedName>
</protein>
<evidence type="ECO:0000313" key="1">
    <source>
        <dbReference type="EMBL" id="ACN27482.1"/>
    </source>
</evidence>
<dbReference type="EMBL" id="BT062785">
    <property type="protein sequence ID" value="ACN27482.1"/>
    <property type="molecule type" value="mRNA"/>
</dbReference>
<name>C0P3B6_MAIZE</name>
<reference evidence="1" key="2">
    <citation type="submission" date="2012-06" db="EMBL/GenBank/DDBJ databases">
        <authorList>
            <person name="Yu Y."/>
            <person name="Currie J."/>
            <person name="Lomeli R."/>
            <person name="Angelova A."/>
            <person name="Collura K."/>
            <person name="Wissotski M."/>
            <person name="Campos D."/>
            <person name="Kudrna D."/>
            <person name="Golser W."/>
            <person name="Ashely E."/>
            <person name="Descour A."/>
            <person name="Fernandes J."/>
            <person name="Soderlund C."/>
            <person name="Walbot V."/>
        </authorList>
    </citation>
    <scope>NUCLEOTIDE SEQUENCE</scope>
    <source>
        <strain evidence="1">B73</strain>
    </source>
</reference>
<sequence>MESSRFEPHTIMCNGLYSYLNCLELASLKGMPRSQKKLAISIQTTSLLWASLQH</sequence>